<keyword evidence="8" id="KW-1185">Reference proteome</keyword>
<dbReference type="Pfam" id="PF06839">
    <property type="entry name" value="Zn_ribbon_GRF"/>
    <property type="match status" value="1"/>
</dbReference>
<dbReference type="PROSITE" id="PS51999">
    <property type="entry name" value="ZF_GRF"/>
    <property type="match status" value="1"/>
</dbReference>
<sequence length="172" mass="19298">MEAAPFCPCGAGCMLLMARTNSNYGRRFYRCPRWKIILVFFDCYAYFVFMQNHRGGFLWIDDCPMDQTQWLRNDEDNLDFEAPMVGHHSVVSSTNGPQYSYEDNVAMGGGLHEKRSKIKHEAEASEYHGGNEDSVVVGSGHLSMLSPCCACSKLTIIFGCLIVILSMVMMLG</sequence>
<organism evidence="7 8">
    <name type="scientific">Carpinus fangiana</name>
    <dbReference type="NCBI Taxonomy" id="176857"/>
    <lineage>
        <taxon>Eukaryota</taxon>
        <taxon>Viridiplantae</taxon>
        <taxon>Streptophyta</taxon>
        <taxon>Embryophyta</taxon>
        <taxon>Tracheophyta</taxon>
        <taxon>Spermatophyta</taxon>
        <taxon>Magnoliopsida</taxon>
        <taxon>eudicotyledons</taxon>
        <taxon>Gunneridae</taxon>
        <taxon>Pentapetalae</taxon>
        <taxon>rosids</taxon>
        <taxon>fabids</taxon>
        <taxon>Fagales</taxon>
        <taxon>Betulaceae</taxon>
        <taxon>Carpinus</taxon>
    </lineage>
</organism>
<proteinExistence type="predicted"/>
<dbReference type="EMBL" id="CM017321">
    <property type="protein sequence ID" value="KAE7997598.1"/>
    <property type="molecule type" value="Genomic_DNA"/>
</dbReference>
<dbReference type="OrthoDB" id="1436760at2759"/>
<protein>
    <recommendedName>
        <fullName evidence="6">GRF-type domain-containing protein</fullName>
    </recommendedName>
</protein>
<keyword evidence="5" id="KW-1133">Transmembrane helix</keyword>
<accession>A0A5N6QE67</accession>
<evidence type="ECO:0000313" key="7">
    <source>
        <dbReference type="EMBL" id="KAE7997598.1"/>
    </source>
</evidence>
<evidence type="ECO:0000256" key="5">
    <source>
        <dbReference type="SAM" id="Phobius"/>
    </source>
</evidence>
<keyword evidence="5" id="KW-0472">Membrane</keyword>
<dbReference type="AlphaFoldDB" id="A0A5N6QE67"/>
<evidence type="ECO:0000313" key="8">
    <source>
        <dbReference type="Proteomes" id="UP000327013"/>
    </source>
</evidence>
<feature type="domain" description="GRF-type" evidence="6">
    <location>
        <begin position="7"/>
        <end position="63"/>
    </location>
</feature>
<keyword evidence="5" id="KW-0812">Transmembrane</keyword>
<feature type="transmembrane region" description="Helical" evidence="5">
    <location>
        <begin position="154"/>
        <end position="171"/>
    </location>
</feature>
<name>A0A5N6QE67_9ROSI</name>
<evidence type="ECO:0000256" key="1">
    <source>
        <dbReference type="ARBA" id="ARBA00022723"/>
    </source>
</evidence>
<dbReference type="Proteomes" id="UP000327013">
    <property type="component" value="Chromosome 1"/>
</dbReference>
<dbReference type="InterPro" id="IPR010666">
    <property type="entry name" value="Znf_GRF"/>
</dbReference>
<keyword evidence="1" id="KW-0479">Metal-binding</keyword>
<keyword evidence="2 4" id="KW-0863">Zinc-finger</keyword>
<evidence type="ECO:0000256" key="3">
    <source>
        <dbReference type="ARBA" id="ARBA00022833"/>
    </source>
</evidence>
<keyword evidence="3" id="KW-0862">Zinc</keyword>
<evidence type="ECO:0000256" key="4">
    <source>
        <dbReference type="PROSITE-ProRule" id="PRU01343"/>
    </source>
</evidence>
<gene>
    <name evidence="7" type="ORF">FH972_002217</name>
</gene>
<evidence type="ECO:0000256" key="2">
    <source>
        <dbReference type="ARBA" id="ARBA00022771"/>
    </source>
</evidence>
<dbReference type="GO" id="GO:0008270">
    <property type="term" value="F:zinc ion binding"/>
    <property type="evidence" value="ECO:0007669"/>
    <property type="project" value="UniProtKB-KW"/>
</dbReference>
<reference evidence="7 8" key="1">
    <citation type="submission" date="2019-06" db="EMBL/GenBank/DDBJ databases">
        <title>A chromosomal-level reference genome of Carpinus fangiana (Coryloideae, Betulaceae).</title>
        <authorList>
            <person name="Yang X."/>
            <person name="Wang Z."/>
            <person name="Zhang L."/>
            <person name="Hao G."/>
            <person name="Liu J."/>
            <person name="Yang Y."/>
        </authorList>
    </citation>
    <scope>NUCLEOTIDE SEQUENCE [LARGE SCALE GENOMIC DNA]</scope>
    <source>
        <strain evidence="7">Cfa_2016G</strain>
        <tissue evidence="7">Leaf</tissue>
    </source>
</reference>
<evidence type="ECO:0000259" key="6">
    <source>
        <dbReference type="PROSITE" id="PS51999"/>
    </source>
</evidence>